<dbReference type="VEuPathDB" id="FungiDB:KRP22_637"/>
<dbReference type="eggNOG" id="ENOG502RG2Q">
    <property type="taxonomic scope" value="Eukaryota"/>
</dbReference>
<dbReference type="SUPFAM" id="SSF64268">
    <property type="entry name" value="PX domain"/>
    <property type="match status" value="1"/>
</dbReference>
<dbReference type="Gene3D" id="3.30.1520.10">
    <property type="entry name" value="Phox-like domain"/>
    <property type="match status" value="1"/>
</dbReference>
<dbReference type="STRING" id="164328.H3GCE5"/>
<feature type="region of interest" description="Disordered" evidence="1">
    <location>
        <begin position="195"/>
        <end position="230"/>
    </location>
</feature>
<dbReference type="PANTHER" id="PTHR10555">
    <property type="entry name" value="SORTING NEXIN"/>
    <property type="match status" value="1"/>
</dbReference>
<evidence type="ECO:0000313" key="3">
    <source>
        <dbReference type="EnsemblProtists" id="Phyra73110"/>
    </source>
</evidence>
<dbReference type="HOGENOM" id="CLU_076245_0_0_1"/>
<dbReference type="RefSeq" id="XP_067744538.1">
    <property type="nucleotide sequence ID" value="XM_067892682.1"/>
</dbReference>
<evidence type="ECO:0000259" key="2">
    <source>
        <dbReference type="PROSITE" id="PS50195"/>
    </source>
</evidence>
<dbReference type="VEuPathDB" id="FungiDB:KRP23_7375"/>
<dbReference type="PROSITE" id="PS50195">
    <property type="entry name" value="PX"/>
    <property type="match status" value="1"/>
</dbReference>
<reference evidence="4" key="1">
    <citation type="journal article" date="2006" name="Science">
        <title>Phytophthora genome sequences uncover evolutionary origins and mechanisms of pathogenesis.</title>
        <authorList>
            <person name="Tyler B.M."/>
            <person name="Tripathy S."/>
            <person name="Zhang X."/>
            <person name="Dehal P."/>
            <person name="Jiang R.H."/>
            <person name="Aerts A."/>
            <person name="Arredondo F.D."/>
            <person name="Baxter L."/>
            <person name="Bensasson D."/>
            <person name="Beynon J.L."/>
            <person name="Chapman J."/>
            <person name="Damasceno C.M."/>
            <person name="Dorrance A.E."/>
            <person name="Dou D."/>
            <person name="Dickerman A.W."/>
            <person name="Dubchak I.L."/>
            <person name="Garbelotto M."/>
            <person name="Gijzen M."/>
            <person name="Gordon S.G."/>
            <person name="Govers F."/>
            <person name="Grunwald N.J."/>
            <person name="Huang W."/>
            <person name="Ivors K.L."/>
            <person name="Jones R.W."/>
            <person name="Kamoun S."/>
            <person name="Krampis K."/>
            <person name="Lamour K.H."/>
            <person name="Lee M.K."/>
            <person name="McDonald W.H."/>
            <person name="Medina M."/>
            <person name="Meijer H.J."/>
            <person name="Nordberg E.K."/>
            <person name="Maclean D.J."/>
            <person name="Ospina-Giraldo M.D."/>
            <person name="Morris P.F."/>
            <person name="Phuntumart V."/>
            <person name="Putnam N.H."/>
            <person name="Rash S."/>
            <person name="Rose J.K."/>
            <person name="Sakihama Y."/>
            <person name="Salamov A.A."/>
            <person name="Savidor A."/>
            <person name="Scheuring C.F."/>
            <person name="Smith B.M."/>
            <person name="Sobral B.W."/>
            <person name="Terry A."/>
            <person name="Torto-Alalibo T.A."/>
            <person name="Win J."/>
            <person name="Xu Z."/>
            <person name="Zhang H."/>
            <person name="Grigoriev I.V."/>
            <person name="Rokhsar D.S."/>
            <person name="Boore J.L."/>
        </authorList>
    </citation>
    <scope>NUCLEOTIDE SEQUENCE [LARGE SCALE GENOMIC DNA]</scope>
    <source>
        <strain evidence="4">Pr102</strain>
    </source>
</reference>
<dbReference type="SMART" id="SM00312">
    <property type="entry name" value="PX"/>
    <property type="match status" value="1"/>
</dbReference>
<protein>
    <recommendedName>
        <fullName evidence="2">PX domain-containing protein</fullName>
    </recommendedName>
</protein>
<evidence type="ECO:0000313" key="4">
    <source>
        <dbReference type="Proteomes" id="UP000005238"/>
    </source>
</evidence>
<evidence type="ECO:0000256" key="1">
    <source>
        <dbReference type="SAM" id="MobiDB-lite"/>
    </source>
</evidence>
<dbReference type="Pfam" id="PF00787">
    <property type="entry name" value="PX"/>
    <property type="match status" value="1"/>
</dbReference>
<dbReference type="GeneID" id="94228476"/>
<dbReference type="InParanoid" id="H3GCE5"/>
<organism evidence="3 4">
    <name type="scientific">Phytophthora ramorum</name>
    <name type="common">Sudden oak death agent</name>
    <dbReference type="NCBI Taxonomy" id="164328"/>
    <lineage>
        <taxon>Eukaryota</taxon>
        <taxon>Sar</taxon>
        <taxon>Stramenopiles</taxon>
        <taxon>Oomycota</taxon>
        <taxon>Peronosporomycetes</taxon>
        <taxon>Peronosporales</taxon>
        <taxon>Peronosporaceae</taxon>
        <taxon>Phytophthora</taxon>
    </lineage>
</organism>
<dbReference type="Proteomes" id="UP000005238">
    <property type="component" value="Unassembled WGS sequence"/>
</dbReference>
<dbReference type="EMBL" id="DS565999">
    <property type="status" value="NOT_ANNOTATED_CDS"/>
    <property type="molecule type" value="Genomic_DNA"/>
</dbReference>
<dbReference type="GO" id="GO:0035091">
    <property type="term" value="F:phosphatidylinositol binding"/>
    <property type="evidence" value="ECO:0007669"/>
    <property type="project" value="InterPro"/>
</dbReference>
<dbReference type="InterPro" id="IPR001683">
    <property type="entry name" value="PX_dom"/>
</dbReference>
<reference evidence="3" key="2">
    <citation type="submission" date="2015-06" db="UniProtKB">
        <authorList>
            <consortium name="EnsemblProtists"/>
        </authorList>
    </citation>
    <scope>IDENTIFICATION</scope>
    <source>
        <strain evidence="3">Pr102</strain>
    </source>
</reference>
<dbReference type="OrthoDB" id="271164at2759"/>
<feature type="domain" description="PX" evidence="2">
    <location>
        <begin position="17"/>
        <end position="170"/>
    </location>
</feature>
<dbReference type="AlphaFoldDB" id="H3GCE5"/>
<dbReference type="InterPro" id="IPR036871">
    <property type="entry name" value="PX_dom_sf"/>
</dbReference>
<dbReference type="OMA" id="IGMECST"/>
<dbReference type="PANTHER" id="PTHR10555:SF170">
    <property type="entry name" value="FI18122P1"/>
    <property type="match status" value="1"/>
</dbReference>
<proteinExistence type="predicted"/>
<name>H3GCE5_PHYRM</name>
<dbReference type="EnsemblProtists" id="Phyra73110">
    <property type="protein sequence ID" value="Phyra73110"/>
    <property type="gene ID" value="Phyra73110"/>
</dbReference>
<keyword evidence="4" id="KW-1185">Reference proteome</keyword>
<sequence length="260" mass="29525">MRRSNYTEQYFVKTMRGSRRELAIDSFSQTQASSSVWYYRVNVSVYEEVLVSTFIDEDSSDDEDNDDRSSGASQVVVEHYSILRRYSDFLQLYEHICAEVTGARTLPPFPGKELISPALKGMLRRESSSKTVLEDRSAKFEALLQWIESHPDARNCPAFVEFIGRPPQSHDGYVSLKEYTPSDWLSSLEQTAKGMESRRRRYSTGSSAGRPQFKRSSSEMTNSSSSFHRQHVESVREMSAMHGVTSASGSASELVVRYSM</sequence>
<accession>H3GCE5</accession>